<evidence type="ECO:0000256" key="3">
    <source>
        <dbReference type="ARBA" id="ARBA00022475"/>
    </source>
</evidence>
<dbReference type="PANTHER" id="PTHR30252:SF4">
    <property type="entry name" value="CARBON STARVATION"/>
    <property type="match status" value="1"/>
</dbReference>
<evidence type="ECO:0000313" key="10">
    <source>
        <dbReference type="Proteomes" id="UP000752013"/>
    </source>
</evidence>
<name>A0A968GBP7_9SPIO</name>
<feature type="transmembrane region" description="Helical" evidence="7">
    <location>
        <begin position="123"/>
        <end position="143"/>
    </location>
</feature>
<sequence length="478" mass="53002">MFYFFISLFLLIGGYAVISRMAAKTFGADDNIATPVIRLADGVDFVEMPKWRIFFIQFLNIAGLGPIYGAISGALFGPIAFVWIVFGGLLIGGMHDYFSAMISLRDNGATFAQITGKYLGRPILIIMRIFTLILLILLATVFIKGPAHILSLRLSSYPLLSLPAFWISIIFGYVMIATLFPIDKVIGRITPVLGIAFILMPIALLVILITKNQAAYLPPFSIENFHFNPAIRIWPMLFITIACGAVSGFHATQSPLMARCIKKEGDARHIFYGAMIAESTVALIWAAAAMTFTGSIEGFSHIMAENGSNPAIIVMAISESWLGQLGVLLAILSVVIAPITSADTALRSARLTLAEACKLPQQHLKFRLILATPLFLITLIMLHVDFDKIWRYFAFFNQLLATMTLWTIACYFKQQYKTIAWWPVSAAIFMTSVVISYILYAPEGLHQTIHISVIIGFFAAFITTILFLFHPFHKNITC</sequence>
<evidence type="ECO:0000256" key="7">
    <source>
        <dbReference type="SAM" id="Phobius"/>
    </source>
</evidence>
<dbReference type="GO" id="GO:0009267">
    <property type="term" value="P:cellular response to starvation"/>
    <property type="evidence" value="ECO:0007669"/>
    <property type="project" value="InterPro"/>
</dbReference>
<feature type="transmembrane region" description="Helical" evidence="7">
    <location>
        <begin position="67"/>
        <end position="91"/>
    </location>
</feature>
<dbReference type="InterPro" id="IPR051605">
    <property type="entry name" value="CstA"/>
</dbReference>
<evidence type="ECO:0000256" key="6">
    <source>
        <dbReference type="ARBA" id="ARBA00023136"/>
    </source>
</evidence>
<feature type="transmembrane region" description="Helical" evidence="7">
    <location>
        <begin position="447"/>
        <end position="469"/>
    </location>
</feature>
<feature type="transmembrane region" description="Helical" evidence="7">
    <location>
        <begin position="163"/>
        <end position="182"/>
    </location>
</feature>
<feature type="transmembrane region" description="Helical" evidence="7">
    <location>
        <begin position="325"/>
        <end position="346"/>
    </location>
</feature>
<feature type="transmembrane region" description="Helical" evidence="7">
    <location>
        <begin position="230"/>
        <end position="249"/>
    </location>
</feature>
<dbReference type="EMBL" id="JAATLK010000001">
    <property type="protein sequence ID" value="NIZ46910.1"/>
    <property type="molecule type" value="Genomic_DNA"/>
</dbReference>
<accession>A0A968GBP7</accession>
<dbReference type="Proteomes" id="UP000752013">
    <property type="component" value="Unassembled WGS sequence"/>
</dbReference>
<dbReference type="Pfam" id="PF02554">
    <property type="entry name" value="CstA"/>
    <property type="match status" value="2"/>
</dbReference>
<evidence type="ECO:0000259" key="8">
    <source>
        <dbReference type="Pfam" id="PF02554"/>
    </source>
</evidence>
<evidence type="ECO:0000256" key="5">
    <source>
        <dbReference type="ARBA" id="ARBA00022989"/>
    </source>
</evidence>
<keyword evidence="3" id="KW-1003">Cell membrane</keyword>
<comment type="subcellular location">
    <subcellularLocation>
        <location evidence="1">Cell membrane</location>
        <topology evidence="1">Multi-pass membrane protein</topology>
    </subcellularLocation>
</comment>
<evidence type="ECO:0000256" key="4">
    <source>
        <dbReference type="ARBA" id="ARBA00022692"/>
    </source>
</evidence>
<keyword evidence="10" id="KW-1185">Reference proteome</keyword>
<evidence type="ECO:0000256" key="1">
    <source>
        <dbReference type="ARBA" id="ARBA00004651"/>
    </source>
</evidence>
<gene>
    <name evidence="9" type="ORF">HCT46_03135</name>
</gene>
<keyword evidence="5 7" id="KW-1133">Transmembrane helix</keyword>
<feature type="transmembrane region" description="Helical" evidence="7">
    <location>
        <begin position="366"/>
        <end position="384"/>
    </location>
</feature>
<dbReference type="GO" id="GO:0005886">
    <property type="term" value="C:plasma membrane"/>
    <property type="evidence" value="ECO:0007669"/>
    <property type="project" value="UniProtKB-SubCell"/>
</dbReference>
<evidence type="ECO:0000313" key="9">
    <source>
        <dbReference type="EMBL" id="NIZ46910.1"/>
    </source>
</evidence>
<dbReference type="PANTHER" id="PTHR30252">
    <property type="entry name" value="INNER MEMBRANE PEPTIDE TRANSPORTER"/>
    <property type="match status" value="1"/>
</dbReference>
<feature type="transmembrane region" description="Helical" evidence="7">
    <location>
        <begin position="270"/>
        <end position="292"/>
    </location>
</feature>
<keyword evidence="6 7" id="KW-0472">Membrane</keyword>
<dbReference type="RefSeq" id="WP_167703351.1">
    <property type="nucleotide sequence ID" value="NZ_CP118168.1"/>
</dbReference>
<reference evidence="9" key="1">
    <citation type="submission" date="2020-03" db="EMBL/GenBank/DDBJ databases">
        <title>Spirochaetal bacteria isolated from arthropods constitute a novel genus Entomospira genus novum within the order Spirochaetales.</title>
        <authorList>
            <person name="Grana-Miraglia L."/>
            <person name="Sikutova S."/>
            <person name="Fingerle V."/>
            <person name="Sing A."/>
            <person name="Castillo-Ramirez S."/>
            <person name="Margos G."/>
            <person name="Rudolf I."/>
        </authorList>
    </citation>
    <scope>NUCLEOTIDE SEQUENCE</scope>
    <source>
        <strain evidence="9">BR208</strain>
    </source>
</reference>
<organism evidence="9 10">
    <name type="scientific">Entomospira nematocerorum</name>
    <dbReference type="NCBI Taxonomy" id="2719987"/>
    <lineage>
        <taxon>Bacteria</taxon>
        <taxon>Pseudomonadati</taxon>
        <taxon>Spirochaetota</taxon>
        <taxon>Spirochaetia</taxon>
        <taxon>Spirochaetales</taxon>
        <taxon>Spirochaetaceae</taxon>
        <taxon>Entomospira</taxon>
    </lineage>
</organism>
<feature type="domain" description="CstA N-terminal" evidence="8">
    <location>
        <begin position="4"/>
        <end position="143"/>
    </location>
</feature>
<comment type="similarity">
    <text evidence="2">Belongs to the peptide transporter carbon starvation (CstA) (TC 2.A.114) family.</text>
</comment>
<dbReference type="InterPro" id="IPR003706">
    <property type="entry name" value="CstA_N"/>
</dbReference>
<feature type="transmembrane region" description="Helical" evidence="7">
    <location>
        <begin position="189"/>
        <end position="210"/>
    </location>
</feature>
<dbReference type="AlphaFoldDB" id="A0A968GBP7"/>
<comment type="caution">
    <text evidence="9">The sequence shown here is derived from an EMBL/GenBank/DDBJ whole genome shotgun (WGS) entry which is preliminary data.</text>
</comment>
<feature type="transmembrane region" description="Helical" evidence="7">
    <location>
        <begin position="419"/>
        <end position="441"/>
    </location>
</feature>
<evidence type="ECO:0000256" key="2">
    <source>
        <dbReference type="ARBA" id="ARBA00007755"/>
    </source>
</evidence>
<feature type="domain" description="CstA N-terminal" evidence="8">
    <location>
        <begin position="165"/>
        <end position="293"/>
    </location>
</feature>
<protein>
    <submittedName>
        <fullName evidence="9">Carbon starvation protein A</fullName>
    </submittedName>
</protein>
<proteinExistence type="inferred from homology"/>
<feature type="transmembrane region" description="Helical" evidence="7">
    <location>
        <begin position="390"/>
        <end position="412"/>
    </location>
</feature>
<keyword evidence="4 7" id="KW-0812">Transmembrane</keyword>